<gene>
    <name evidence="1" type="ORF">VW23_022715</name>
</gene>
<protein>
    <recommendedName>
        <fullName evidence="3">Response regulatory domain-containing protein</fullName>
    </recommendedName>
</protein>
<dbReference type="EMBL" id="LAJE02000227">
    <property type="protein sequence ID" value="OEO30155.1"/>
    <property type="molecule type" value="Genomic_DNA"/>
</dbReference>
<keyword evidence="2" id="KW-1185">Reference proteome</keyword>
<evidence type="ECO:0008006" key="3">
    <source>
        <dbReference type="Google" id="ProtNLM"/>
    </source>
</evidence>
<reference evidence="1 2" key="1">
    <citation type="journal article" date="2015" name="Genome Announc.">
        <title>Genome Assemblies of Three Soil-Associated Devosia species: D. insulae, D. limi, and D. soli.</title>
        <authorList>
            <person name="Hassan Y.I."/>
            <person name="Lepp D."/>
            <person name="Zhou T."/>
        </authorList>
    </citation>
    <scope>NUCLEOTIDE SEQUENCE [LARGE SCALE GENOMIC DNA]</scope>
    <source>
        <strain evidence="1 2">DS-56</strain>
    </source>
</reference>
<dbReference type="InterPro" id="IPR011006">
    <property type="entry name" value="CheY-like_superfamily"/>
</dbReference>
<evidence type="ECO:0000313" key="2">
    <source>
        <dbReference type="Proteomes" id="UP000095463"/>
    </source>
</evidence>
<name>A0A1E5XNJ4_9HYPH</name>
<dbReference type="SUPFAM" id="SSF52172">
    <property type="entry name" value="CheY-like"/>
    <property type="match status" value="1"/>
</dbReference>
<dbReference type="Proteomes" id="UP000095463">
    <property type="component" value="Unassembled WGS sequence"/>
</dbReference>
<accession>A0A1E5XNJ4</accession>
<sequence>MDAFGAGQPFMALVDDDSHSARLMIRMLLAHGAPSVSWLNGEALATAEIHRLLEDDLATIPGLVIVDLKASSSATLDFIVKLRAMRDGHSLLIAAIAPTLEREPREALISAGADAVFERHADINSYRREAAAIVSFWVRNQHLDAVGT</sequence>
<dbReference type="Gene3D" id="3.40.50.2300">
    <property type="match status" value="1"/>
</dbReference>
<dbReference type="AlphaFoldDB" id="A0A1E5XNJ4"/>
<comment type="caution">
    <text evidence="1">The sequence shown here is derived from an EMBL/GenBank/DDBJ whole genome shotgun (WGS) entry which is preliminary data.</text>
</comment>
<evidence type="ECO:0000313" key="1">
    <source>
        <dbReference type="EMBL" id="OEO30155.1"/>
    </source>
</evidence>
<organism evidence="1 2">
    <name type="scientific">Devosia insulae DS-56</name>
    <dbReference type="NCBI Taxonomy" id="1116389"/>
    <lineage>
        <taxon>Bacteria</taxon>
        <taxon>Pseudomonadati</taxon>
        <taxon>Pseudomonadota</taxon>
        <taxon>Alphaproteobacteria</taxon>
        <taxon>Hyphomicrobiales</taxon>
        <taxon>Devosiaceae</taxon>
        <taxon>Devosia</taxon>
    </lineage>
</organism>
<proteinExistence type="predicted"/>